<gene>
    <name evidence="1" type="ORF">A2Z21_09305</name>
</gene>
<dbReference type="AlphaFoldDB" id="A0A1F5UVS1"/>
<proteinExistence type="predicted"/>
<name>A0A1F5UVS1_FRAXR</name>
<reference evidence="1 2" key="1">
    <citation type="journal article" date="2016" name="Nat. Commun.">
        <title>Thousands of microbial genomes shed light on interconnected biogeochemical processes in an aquifer system.</title>
        <authorList>
            <person name="Anantharaman K."/>
            <person name="Brown C.T."/>
            <person name="Hug L.A."/>
            <person name="Sharon I."/>
            <person name="Castelle C.J."/>
            <person name="Probst A.J."/>
            <person name="Thomas B.C."/>
            <person name="Singh A."/>
            <person name="Wilkins M.J."/>
            <person name="Karaoz U."/>
            <person name="Brodie E.L."/>
            <person name="Williams K.H."/>
            <person name="Hubbard S.S."/>
            <person name="Banfield J.F."/>
        </authorList>
    </citation>
    <scope>NUCLEOTIDE SEQUENCE [LARGE SCALE GENOMIC DNA]</scope>
    <source>
        <strain evidence="2">RBG_16_55_9</strain>
    </source>
</reference>
<dbReference type="EMBL" id="MFGX01000059">
    <property type="protein sequence ID" value="OGF55267.1"/>
    <property type="molecule type" value="Genomic_DNA"/>
</dbReference>
<feature type="non-terminal residue" evidence="1">
    <location>
        <position position="72"/>
    </location>
</feature>
<comment type="caution">
    <text evidence="1">The sequence shown here is derived from an EMBL/GenBank/DDBJ whole genome shotgun (WGS) entry which is preliminary data.</text>
</comment>
<evidence type="ECO:0000313" key="1">
    <source>
        <dbReference type="EMBL" id="OGF55267.1"/>
    </source>
</evidence>
<dbReference type="Proteomes" id="UP000179157">
    <property type="component" value="Unassembled WGS sequence"/>
</dbReference>
<organism evidence="1 2">
    <name type="scientific">Fraserbacteria sp. (strain RBG_16_55_9)</name>
    <dbReference type="NCBI Taxonomy" id="1817864"/>
    <lineage>
        <taxon>Bacteria</taxon>
        <taxon>Candidatus Fraseribacteriota</taxon>
    </lineage>
</organism>
<accession>A0A1F5UVS1</accession>
<evidence type="ECO:0008006" key="3">
    <source>
        <dbReference type="Google" id="ProtNLM"/>
    </source>
</evidence>
<evidence type="ECO:0000313" key="2">
    <source>
        <dbReference type="Proteomes" id="UP000179157"/>
    </source>
</evidence>
<sequence>MKPIRFSQHVQNQLRKRGATEAEVVRAIRYASWRKAKGDRHECELVIEFNGMWRSKLYRKKKIRPVFVEKST</sequence>
<protein>
    <recommendedName>
        <fullName evidence="3">DUF4258 domain-containing protein</fullName>
    </recommendedName>
</protein>